<evidence type="ECO:0000313" key="2">
    <source>
        <dbReference type="EMBL" id="HDI83348.1"/>
    </source>
</evidence>
<dbReference type="Pfam" id="PF07963">
    <property type="entry name" value="N_methyl"/>
    <property type="match status" value="1"/>
</dbReference>
<organism evidence="2">
    <name type="scientific">candidate division WOR-3 bacterium</name>
    <dbReference type="NCBI Taxonomy" id="2052148"/>
    <lineage>
        <taxon>Bacteria</taxon>
        <taxon>Bacteria division WOR-3</taxon>
    </lineage>
</organism>
<keyword evidence="1" id="KW-0472">Membrane</keyword>
<dbReference type="SUPFAM" id="SSF54523">
    <property type="entry name" value="Pili subunits"/>
    <property type="match status" value="1"/>
</dbReference>
<keyword evidence="1" id="KW-0812">Transmembrane</keyword>
<dbReference type="AlphaFoldDB" id="A0A7C0VCZ3"/>
<gene>
    <name evidence="2" type="ORF">ENF18_06110</name>
</gene>
<name>A0A7C0VCZ3_UNCW3</name>
<comment type="caution">
    <text evidence="2">The sequence shown here is derived from an EMBL/GenBank/DDBJ whole genome shotgun (WGS) entry which is preliminary data.</text>
</comment>
<keyword evidence="1" id="KW-1133">Transmembrane helix</keyword>
<dbReference type="Proteomes" id="UP000885847">
    <property type="component" value="Unassembled WGS sequence"/>
</dbReference>
<dbReference type="InterPro" id="IPR045584">
    <property type="entry name" value="Pilin-like"/>
</dbReference>
<accession>A0A7C0VCZ3</accession>
<feature type="transmembrane region" description="Helical" evidence="1">
    <location>
        <begin position="7"/>
        <end position="29"/>
    </location>
</feature>
<protein>
    <submittedName>
        <fullName evidence="2">Prepilin-type N-terminal cleavage/methylation domain-containing protein</fullName>
    </submittedName>
</protein>
<proteinExistence type="predicted"/>
<dbReference type="NCBIfam" id="TIGR02532">
    <property type="entry name" value="IV_pilin_GFxxxE"/>
    <property type="match status" value="1"/>
</dbReference>
<evidence type="ECO:0000256" key="1">
    <source>
        <dbReference type="SAM" id="Phobius"/>
    </source>
</evidence>
<dbReference type="EMBL" id="DQWE01000291">
    <property type="protein sequence ID" value="HDI83348.1"/>
    <property type="molecule type" value="Genomic_DNA"/>
</dbReference>
<sequence length="142" mass="16025">MRKGFTFIELLVVMVVAGLLIGLSIWGYFNSIEAGRLNEDISRFSKFYGDLKVQLQKDTVLTRYALIFYPGSDSLLVIDPVKLTRIASFRFYYSVFSQAGSSPLFLYKDGTLSNEVNFQVKYGTHTANLTLTISGILKKKVE</sequence>
<reference evidence="2" key="1">
    <citation type="journal article" date="2020" name="mSystems">
        <title>Genome- and Community-Level Interaction Insights into Carbon Utilization and Element Cycling Functions of Hydrothermarchaeota in Hydrothermal Sediment.</title>
        <authorList>
            <person name="Zhou Z."/>
            <person name="Liu Y."/>
            <person name="Xu W."/>
            <person name="Pan J."/>
            <person name="Luo Z.H."/>
            <person name="Li M."/>
        </authorList>
    </citation>
    <scope>NUCLEOTIDE SEQUENCE [LARGE SCALE GENOMIC DNA]</scope>
    <source>
        <strain evidence="2">HyVt-102</strain>
    </source>
</reference>
<dbReference type="InterPro" id="IPR012902">
    <property type="entry name" value="N_methyl_site"/>
</dbReference>